<gene>
    <name evidence="1" type="ORF">MNB_ARC-1_969</name>
</gene>
<dbReference type="InterPro" id="IPR029052">
    <property type="entry name" value="Metallo-depent_PP-like"/>
</dbReference>
<dbReference type="GO" id="GO:0004113">
    <property type="term" value="F:2',3'-cyclic-nucleotide 3'-phosphodiesterase activity"/>
    <property type="evidence" value="ECO:0007669"/>
    <property type="project" value="TreeGrafter"/>
</dbReference>
<evidence type="ECO:0000313" key="1">
    <source>
        <dbReference type="EMBL" id="VAY86325.1"/>
    </source>
</evidence>
<reference evidence="1" key="1">
    <citation type="submission" date="2018-10" db="EMBL/GenBank/DDBJ databases">
        <authorList>
            <person name="Aoki K."/>
        </authorList>
    </citation>
    <scope>NUCLEOTIDE SEQUENCE</scope>
</reference>
<dbReference type="Gene3D" id="3.60.21.10">
    <property type="match status" value="1"/>
</dbReference>
<dbReference type="PIRSF" id="PIRSF004789">
    <property type="entry name" value="DR1281"/>
    <property type="match status" value="1"/>
</dbReference>
<dbReference type="SUPFAM" id="SSF56300">
    <property type="entry name" value="Metallo-dependent phosphatases"/>
    <property type="match status" value="1"/>
</dbReference>
<dbReference type="PANTHER" id="PTHR36303">
    <property type="entry name" value="2',3'-CYCLIC-NUCLEOTIDE 2'-PHOSPHODIESTERASE"/>
    <property type="match status" value="1"/>
</dbReference>
<dbReference type="InterPro" id="IPR005235">
    <property type="entry name" value="YmdB-like"/>
</dbReference>
<organism evidence="1">
    <name type="scientific">hydrothermal vent metagenome</name>
    <dbReference type="NCBI Taxonomy" id="652676"/>
    <lineage>
        <taxon>unclassified sequences</taxon>
        <taxon>metagenomes</taxon>
        <taxon>ecological metagenomes</taxon>
    </lineage>
</organism>
<dbReference type="Pfam" id="PF13277">
    <property type="entry name" value="YmdB"/>
    <property type="match status" value="1"/>
</dbReference>
<dbReference type="AlphaFoldDB" id="A0A3B1E5F5"/>
<proteinExistence type="predicted"/>
<name>A0A3B1E5F5_9ZZZZ</name>
<dbReference type="PANTHER" id="PTHR36303:SF1">
    <property type="entry name" value="2',3'-CYCLIC-NUCLEOTIDE 2'-PHOSPHODIESTERASE"/>
    <property type="match status" value="1"/>
</dbReference>
<sequence length="274" mass="30966">MRIAFIGDIVGRPGRTMIKHHTQYMKKEYKIDCVIANIENASHGFGLSNKNAKELFSYGVDIMTSGNHIWDKKDIMDLMQEFPKYPILRPINYPEDTIGSGLLKTKIDGENIAIINAMGMFSMPYTSNPFTLLKSKVAELRNDGYKNIFIDFHAEATSEKRALIMMLCSQVSGIIGTHTHIGTDDLEIYKNTAYATDIGLTGCFDNIIGLDEKKPIERFLTAMPIKYDINNNCRKIMQVIVMDFSDGICTNAFKIKAFNESREYLEAKALNFGL</sequence>
<accession>A0A3B1E5F5</accession>
<protein>
    <submittedName>
        <fullName evidence="1">Phosphoesterase family protein</fullName>
    </submittedName>
</protein>
<dbReference type="EMBL" id="UOYO01000005">
    <property type="protein sequence ID" value="VAY86325.1"/>
    <property type="molecule type" value="Genomic_DNA"/>
</dbReference>